<organism evidence="1 2">
    <name type="scientific">Sphaeroforma arctica JP610</name>
    <dbReference type="NCBI Taxonomy" id="667725"/>
    <lineage>
        <taxon>Eukaryota</taxon>
        <taxon>Ichthyosporea</taxon>
        <taxon>Ichthyophonida</taxon>
        <taxon>Sphaeroforma</taxon>
    </lineage>
</organism>
<name>A0A0L0FCG5_9EUKA</name>
<gene>
    <name evidence="1" type="ORF">SARC_13676</name>
</gene>
<keyword evidence="2" id="KW-1185">Reference proteome</keyword>
<accession>A0A0L0FCG5</accession>
<dbReference type="AlphaFoldDB" id="A0A0L0FCG5"/>
<sequence>MTLLVEERDVAVKRRFGRADKCQGKLSFDYNAVCPDLSRGPCLSLCLSFYEKLDTPKRPEKNIRGYARKPCSFLVKAMFLEVVMK</sequence>
<dbReference type="EMBL" id="KQ245178">
    <property type="protein sequence ID" value="KNC73768.1"/>
    <property type="molecule type" value="Genomic_DNA"/>
</dbReference>
<proteinExistence type="predicted"/>
<dbReference type="GeneID" id="25914180"/>
<dbReference type="Proteomes" id="UP000054560">
    <property type="component" value="Unassembled WGS sequence"/>
</dbReference>
<evidence type="ECO:0000313" key="1">
    <source>
        <dbReference type="EMBL" id="KNC73768.1"/>
    </source>
</evidence>
<dbReference type="RefSeq" id="XP_014147670.1">
    <property type="nucleotide sequence ID" value="XM_014292195.1"/>
</dbReference>
<evidence type="ECO:0000313" key="2">
    <source>
        <dbReference type="Proteomes" id="UP000054560"/>
    </source>
</evidence>
<protein>
    <submittedName>
        <fullName evidence="1">Uncharacterized protein</fullName>
    </submittedName>
</protein>
<reference evidence="1 2" key="1">
    <citation type="submission" date="2011-02" db="EMBL/GenBank/DDBJ databases">
        <title>The Genome Sequence of Sphaeroforma arctica JP610.</title>
        <authorList>
            <consortium name="The Broad Institute Genome Sequencing Platform"/>
            <person name="Russ C."/>
            <person name="Cuomo C."/>
            <person name="Young S.K."/>
            <person name="Zeng Q."/>
            <person name="Gargeya S."/>
            <person name="Alvarado L."/>
            <person name="Berlin A."/>
            <person name="Chapman S.B."/>
            <person name="Chen Z."/>
            <person name="Freedman E."/>
            <person name="Gellesch M."/>
            <person name="Goldberg J."/>
            <person name="Griggs A."/>
            <person name="Gujja S."/>
            <person name="Heilman E."/>
            <person name="Heiman D."/>
            <person name="Howarth C."/>
            <person name="Mehta T."/>
            <person name="Neiman D."/>
            <person name="Pearson M."/>
            <person name="Roberts A."/>
            <person name="Saif S."/>
            <person name="Shea T."/>
            <person name="Shenoy N."/>
            <person name="Sisk P."/>
            <person name="Stolte C."/>
            <person name="Sykes S."/>
            <person name="White J."/>
            <person name="Yandava C."/>
            <person name="Burger G."/>
            <person name="Gray M.W."/>
            <person name="Holland P.W.H."/>
            <person name="King N."/>
            <person name="Lang F.B.F."/>
            <person name="Roger A.J."/>
            <person name="Ruiz-Trillo I."/>
            <person name="Haas B."/>
            <person name="Nusbaum C."/>
            <person name="Birren B."/>
        </authorList>
    </citation>
    <scope>NUCLEOTIDE SEQUENCE [LARGE SCALE GENOMIC DNA]</scope>
    <source>
        <strain evidence="1 2">JP610</strain>
    </source>
</reference>